<keyword evidence="1" id="KW-0812">Transmembrane</keyword>
<dbReference type="InParanoid" id="A0A317XSE9"/>
<accession>A0A317XSE9</accession>
<gene>
    <name evidence="2" type="ORF">BCV70DRAFT_199391</name>
</gene>
<dbReference type="EMBL" id="KZ819191">
    <property type="protein sequence ID" value="PWZ01032.1"/>
    <property type="molecule type" value="Genomic_DNA"/>
</dbReference>
<keyword evidence="1" id="KW-1133">Transmembrane helix</keyword>
<keyword evidence="1" id="KW-0472">Membrane</keyword>
<protein>
    <submittedName>
        <fullName evidence="2">Uncharacterized protein</fullName>
    </submittedName>
</protein>
<feature type="transmembrane region" description="Helical" evidence="1">
    <location>
        <begin position="6"/>
        <end position="28"/>
    </location>
</feature>
<evidence type="ECO:0000256" key="1">
    <source>
        <dbReference type="SAM" id="Phobius"/>
    </source>
</evidence>
<dbReference type="AlphaFoldDB" id="A0A317XSE9"/>
<sequence length="68" mass="7604">MVEYPARLRSAVFLGSTAAAHLLARFCVGMRPQRMAHRLCVGRHVQASIASCYLRSHPKQISSPEPER</sequence>
<keyword evidence="3" id="KW-1185">Reference proteome</keyword>
<name>A0A317XSE9_9BASI</name>
<organism evidence="2 3">
    <name type="scientific">Testicularia cyperi</name>
    <dbReference type="NCBI Taxonomy" id="1882483"/>
    <lineage>
        <taxon>Eukaryota</taxon>
        <taxon>Fungi</taxon>
        <taxon>Dikarya</taxon>
        <taxon>Basidiomycota</taxon>
        <taxon>Ustilaginomycotina</taxon>
        <taxon>Ustilaginomycetes</taxon>
        <taxon>Ustilaginales</taxon>
        <taxon>Anthracoideaceae</taxon>
        <taxon>Testicularia</taxon>
    </lineage>
</organism>
<proteinExistence type="predicted"/>
<evidence type="ECO:0000313" key="2">
    <source>
        <dbReference type="EMBL" id="PWZ01032.1"/>
    </source>
</evidence>
<evidence type="ECO:0000313" key="3">
    <source>
        <dbReference type="Proteomes" id="UP000246740"/>
    </source>
</evidence>
<dbReference type="Proteomes" id="UP000246740">
    <property type="component" value="Unassembled WGS sequence"/>
</dbReference>
<reference evidence="2 3" key="1">
    <citation type="journal article" date="2018" name="Mol. Biol. Evol.">
        <title>Broad Genomic Sampling Reveals a Smut Pathogenic Ancestry of the Fungal Clade Ustilaginomycotina.</title>
        <authorList>
            <person name="Kijpornyongpan T."/>
            <person name="Mondo S.J."/>
            <person name="Barry K."/>
            <person name="Sandor L."/>
            <person name="Lee J."/>
            <person name="Lipzen A."/>
            <person name="Pangilinan J."/>
            <person name="LaButti K."/>
            <person name="Hainaut M."/>
            <person name="Henrissat B."/>
            <person name="Grigoriev I.V."/>
            <person name="Spatafora J.W."/>
            <person name="Aime M.C."/>
        </authorList>
    </citation>
    <scope>NUCLEOTIDE SEQUENCE [LARGE SCALE GENOMIC DNA]</scope>
    <source>
        <strain evidence="2 3">MCA 3645</strain>
    </source>
</reference>